<dbReference type="EC" id="6.1.1.1" evidence="1 11"/>
<dbReference type="InterPro" id="IPR014729">
    <property type="entry name" value="Rossmann-like_a/b/a_fold"/>
</dbReference>
<dbReference type="PANTHER" id="PTHR11766">
    <property type="entry name" value="TYROSYL-TRNA SYNTHETASE"/>
    <property type="match status" value="1"/>
</dbReference>
<dbReference type="NCBIfam" id="TIGR00234">
    <property type="entry name" value="tyrS"/>
    <property type="match status" value="1"/>
</dbReference>
<keyword evidence="2 11" id="KW-0436">Ligase</keyword>
<evidence type="ECO:0000256" key="3">
    <source>
        <dbReference type="ARBA" id="ARBA00022741"/>
    </source>
</evidence>
<dbReference type="FunFam" id="1.10.240.10:FF:000001">
    <property type="entry name" value="Tyrosine--tRNA ligase"/>
    <property type="match status" value="1"/>
</dbReference>
<dbReference type="PRINTS" id="PR01040">
    <property type="entry name" value="TRNASYNTHTYR"/>
</dbReference>
<evidence type="ECO:0000256" key="11">
    <source>
        <dbReference type="RuleBase" id="RU361234"/>
    </source>
</evidence>
<dbReference type="HAMAP" id="MF_02006">
    <property type="entry name" value="Tyr_tRNA_synth_type1"/>
    <property type="match status" value="1"/>
</dbReference>
<evidence type="ECO:0000256" key="9">
    <source>
        <dbReference type="ARBA" id="ARBA00048248"/>
    </source>
</evidence>
<keyword evidence="3 11" id="KW-0547">Nucleotide-binding</keyword>
<dbReference type="InterPro" id="IPR024107">
    <property type="entry name" value="Tyr-tRNA-ligase_bac_1"/>
</dbReference>
<comment type="caution">
    <text evidence="13">The sequence shown here is derived from an EMBL/GenBank/DDBJ whole genome shotgun (WGS) entry which is preliminary data.</text>
</comment>
<protein>
    <recommendedName>
        <fullName evidence="1 11">Tyrosine--tRNA ligase</fullName>
        <ecNumber evidence="1 11">6.1.1.1</ecNumber>
    </recommendedName>
    <alternativeName>
        <fullName evidence="8 11">Tyrosyl-tRNA synthetase</fullName>
    </alternativeName>
</protein>
<evidence type="ECO:0000256" key="1">
    <source>
        <dbReference type="ARBA" id="ARBA00013160"/>
    </source>
</evidence>
<sequence length="469" mass="50971">MCLLLRRTAAFTTTTTTRIVRRCATTAPQPTATTDEATYSSAFIKEFVARGYLHQCTDLEYLDTQMASDSIAAYLGFDATASSLHVGSLLQIMVLRLLQRTGHKPIVLVGGGTTRVGDPSGKDESRKMLDDATIQANVDGITSIFSKFLSFGDGPTDAVLVNNADWLEELKYVDFLRDFGPHFSVNRMLTFDSVKTRLSREQPLSFLEFNYVVLQAYDFLELGRRHGVTVQLGGSDQWGNIVSGVELGRRIDGAKLVGLTAPLVATADGKKMGKTADGAVWLTADRLPPYDYWQFWRNVADADVRRFFKLFTEVPVDEIDSIDLGEAPAINAAKRRLADETTALLHGSDALPPIHAAVDALFGAAGTQQQMNAALPKLSLLSSLADGNAVPVADLLVRLQFAKSKGEAKRLITQGGARLQDVKITDVDATISTSNFADLDALKISAGKKRHALLTLDDDDDDEKPQGGL</sequence>
<dbReference type="Proteomes" id="UP001230188">
    <property type="component" value="Unassembled WGS sequence"/>
</dbReference>
<organism evidence="13 14">
    <name type="scientific">Chrysophaeum taylorii</name>
    <dbReference type="NCBI Taxonomy" id="2483200"/>
    <lineage>
        <taxon>Eukaryota</taxon>
        <taxon>Sar</taxon>
        <taxon>Stramenopiles</taxon>
        <taxon>Ochrophyta</taxon>
        <taxon>Pelagophyceae</taxon>
        <taxon>Pelagomonadales</taxon>
        <taxon>Pelagomonadaceae</taxon>
        <taxon>Chrysophaeum</taxon>
    </lineage>
</organism>
<dbReference type="InterPro" id="IPR054608">
    <property type="entry name" value="SYY-like_C"/>
</dbReference>
<dbReference type="GO" id="GO:0005524">
    <property type="term" value="F:ATP binding"/>
    <property type="evidence" value="ECO:0007669"/>
    <property type="project" value="UniProtKB-KW"/>
</dbReference>
<evidence type="ECO:0000256" key="7">
    <source>
        <dbReference type="ARBA" id="ARBA00023146"/>
    </source>
</evidence>
<name>A0AAD7UPQ0_9STRA</name>
<keyword evidence="6 11" id="KW-0648">Protein biosynthesis</keyword>
<dbReference type="Gene3D" id="1.10.240.10">
    <property type="entry name" value="Tyrosyl-Transfer RNA Synthetase"/>
    <property type="match status" value="1"/>
</dbReference>
<dbReference type="GO" id="GO:0005829">
    <property type="term" value="C:cytosol"/>
    <property type="evidence" value="ECO:0007669"/>
    <property type="project" value="TreeGrafter"/>
</dbReference>
<dbReference type="InterPro" id="IPR002305">
    <property type="entry name" value="aa-tRNA-synth_Ic"/>
</dbReference>
<comment type="catalytic activity">
    <reaction evidence="9 11">
        <text>tRNA(Tyr) + L-tyrosine + ATP = L-tyrosyl-tRNA(Tyr) + AMP + diphosphate + H(+)</text>
        <dbReference type="Rhea" id="RHEA:10220"/>
        <dbReference type="Rhea" id="RHEA-COMP:9706"/>
        <dbReference type="Rhea" id="RHEA-COMP:9707"/>
        <dbReference type="ChEBI" id="CHEBI:15378"/>
        <dbReference type="ChEBI" id="CHEBI:30616"/>
        <dbReference type="ChEBI" id="CHEBI:33019"/>
        <dbReference type="ChEBI" id="CHEBI:58315"/>
        <dbReference type="ChEBI" id="CHEBI:78442"/>
        <dbReference type="ChEBI" id="CHEBI:78536"/>
        <dbReference type="ChEBI" id="CHEBI:456215"/>
        <dbReference type="EC" id="6.1.1.1"/>
    </reaction>
</comment>
<dbReference type="GO" id="GO:0003723">
    <property type="term" value="F:RNA binding"/>
    <property type="evidence" value="ECO:0007669"/>
    <property type="project" value="UniProtKB-KW"/>
</dbReference>
<keyword evidence="5 10" id="KW-0694">RNA-binding</keyword>
<proteinExistence type="inferred from homology"/>
<keyword evidence="7 11" id="KW-0030">Aminoacyl-tRNA synthetase</keyword>
<accession>A0AAD7UPQ0</accession>
<dbReference type="Gene3D" id="3.40.50.620">
    <property type="entry name" value="HUPs"/>
    <property type="match status" value="1"/>
</dbReference>
<dbReference type="PROSITE" id="PS50889">
    <property type="entry name" value="S4"/>
    <property type="match status" value="1"/>
</dbReference>
<evidence type="ECO:0000256" key="2">
    <source>
        <dbReference type="ARBA" id="ARBA00022598"/>
    </source>
</evidence>
<dbReference type="SUPFAM" id="SSF55174">
    <property type="entry name" value="Alpha-L RNA-binding motif"/>
    <property type="match status" value="1"/>
</dbReference>
<evidence type="ECO:0000256" key="5">
    <source>
        <dbReference type="ARBA" id="ARBA00022884"/>
    </source>
</evidence>
<evidence type="ECO:0000256" key="6">
    <source>
        <dbReference type="ARBA" id="ARBA00022917"/>
    </source>
</evidence>
<feature type="domain" description="Tyrosine--tRNA ligase SYY-like C-terminal" evidence="12">
    <location>
        <begin position="387"/>
        <end position="453"/>
    </location>
</feature>
<dbReference type="Pfam" id="PF22421">
    <property type="entry name" value="SYY_C-terminal"/>
    <property type="match status" value="1"/>
</dbReference>
<evidence type="ECO:0000256" key="4">
    <source>
        <dbReference type="ARBA" id="ARBA00022840"/>
    </source>
</evidence>
<evidence type="ECO:0000313" key="13">
    <source>
        <dbReference type="EMBL" id="KAJ8613404.1"/>
    </source>
</evidence>
<dbReference type="GO" id="GO:0006437">
    <property type="term" value="P:tyrosyl-tRNA aminoacylation"/>
    <property type="evidence" value="ECO:0007669"/>
    <property type="project" value="InterPro"/>
</dbReference>
<dbReference type="InterPro" id="IPR036986">
    <property type="entry name" value="S4_RNA-bd_sf"/>
</dbReference>
<reference evidence="13" key="1">
    <citation type="submission" date="2023-01" db="EMBL/GenBank/DDBJ databases">
        <title>Metagenome sequencing of chrysophaentin producing Chrysophaeum taylorii.</title>
        <authorList>
            <person name="Davison J."/>
            <person name="Bewley C."/>
        </authorList>
    </citation>
    <scope>NUCLEOTIDE SEQUENCE</scope>
    <source>
        <strain evidence="13">NIES-1699</strain>
    </source>
</reference>
<dbReference type="SUPFAM" id="SSF52374">
    <property type="entry name" value="Nucleotidylyl transferase"/>
    <property type="match status" value="1"/>
</dbReference>
<dbReference type="GO" id="GO:0004831">
    <property type="term" value="F:tyrosine-tRNA ligase activity"/>
    <property type="evidence" value="ECO:0007669"/>
    <property type="project" value="UniProtKB-EC"/>
</dbReference>
<dbReference type="PANTHER" id="PTHR11766:SF0">
    <property type="entry name" value="TYROSINE--TRNA LIGASE, MITOCHONDRIAL"/>
    <property type="match status" value="1"/>
</dbReference>
<dbReference type="InterPro" id="IPR024088">
    <property type="entry name" value="Tyr-tRNA-ligase_bac-type"/>
</dbReference>
<evidence type="ECO:0000256" key="10">
    <source>
        <dbReference type="PROSITE-ProRule" id="PRU00182"/>
    </source>
</evidence>
<gene>
    <name evidence="13" type="ORF">CTAYLR_002254</name>
</gene>
<keyword evidence="14" id="KW-1185">Reference proteome</keyword>
<dbReference type="AlphaFoldDB" id="A0AAD7UPQ0"/>
<keyword evidence="4 11" id="KW-0067">ATP-binding</keyword>
<dbReference type="Gene3D" id="3.10.290.10">
    <property type="entry name" value="RNA-binding S4 domain"/>
    <property type="match status" value="1"/>
</dbReference>
<dbReference type="Pfam" id="PF00579">
    <property type="entry name" value="tRNA-synt_1b"/>
    <property type="match status" value="1"/>
</dbReference>
<evidence type="ECO:0000256" key="8">
    <source>
        <dbReference type="ARBA" id="ARBA00033323"/>
    </source>
</evidence>
<comment type="similarity">
    <text evidence="11">Belongs to the class-I aminoacyl-tRNA synthetase family.</text>
</comment>
<evidence type="ECO:0000259" key="12">
    <source>
        <dbReference type="Pfam" id="PF22421"/>
    </source>
</evidence>
<dbReference type="InterPro" id="IPR002307">
    <property type="entry name" value="Tyr-tRNA-ligase"/>
</dbReference>
<dbReference type="EMBL" id="JAQMWT010000029">
    <property type="protein sequence ID" value="KAJ8613404.1"/>
    <property type="molecule type" value="Genomic_DNA"/>
</dbReference>
<evidence type="ECO:0000313" key="14">
    <source>
        <dbReference type="Proteomes" id="UP001230188"/>
    </source>
</evidence>
<dbReference type="CDD" id="cd00805">
    <property type="entry name" value="TyrRS_core"/>
    <property type="match status" value="1"/>
</dbReference>